<evidence type="ECO:0000313" key="2">
    <source>
        <dbReference type="Proteomes" id="UP000655830"/>
    </source>
</evidence>
<proteinExistence type="predicted"/>
<name>A0A926EMH6_9FIRM</name>
<dbReference type="EMBL" id="JACRSY010000102">
    <property type="protein sequence ID" value="MBC8581785.1"/>
    <property type="molecule type" value="Genomic_DNA"/>
</dbReference>
<organism evidence="1 2">
    <name type="scientific">Zhenhengia yiwuensis</name>
    <dbReference type="NCBI Taxonomy" id="2763666"/>
    <lineage>
        <taxon>Bacteria</taxon>
        <taxon>Bacillati</taxon>
        <taxon>Bacillota</taxon>
        <taxon>Clostridia</taxon>
        <taxon>Lachnospirales</taxon>
        <taxon>Lachnospiraceae</taxon>
        <taxon>Zhenhengia</taxon>
    </lineage>
</organism>
<keyword evidence="2" id="KW-1185">Reference proteome</keyword>
<comment type="caution">
    <text evidence="1">The sequence shown here is derived from an EMBL/GenBank/DDBJ whole genome shotgun (WGS) entry which is preliminary data.</text>
</comment>
<gene>
    <name evidence="1" type="ORF">H8718_20155</name>
</gene>
<accession>A0A926EMH6</accession>
<protein>
    <submittedName>
        <fullName evidence="1">Uncharacterized protein</fullName>
    </submittedName>
</protein>
<reference evidence="1" key="1">
    <citation type="submission" date="2020-08" db="EMBL/GenBank/DDBJ databases">
        <title>Genome public.</title>
        <authorList>
            <person name="Liu C."/>
            <person name="Sun Q."/>
        </authorList>
    </citation>
    <scope>NUCLEOTIDE SEQUENCE</scope>
    <source>
        <strain evidence="1">NSJ-12</strain>
    </source>
</reference>
<evidence type="ECO:0000313" key="1">
    <source>
        <dbReference type="EMBL" id="MBC8581785.1"/>
    </source>
</evidence>
<dbReference type="Proteomes" id="UP000655830">
    <property type="component" value="Unassembled WGS sequence"/>
</dbReference>
<dbReference type="RefSeq" id="WP_249334850.1">
    <property type="nucleotide sequence ID" value="NZ_JACRSY010000102.1"/>
</dbReference>
<dbReference type="AlphaFoldDB" id="A0A926EMH6"/>
<sequence length="65" mass="7696">MEFNLKLLEEHAELTLQNALLGWKLDHYEALITELMSYLCEEDVLGKQYMMQYKKLKKVKMGSVD</sequence>